<dbReference type="EMBL" id="CP034550">
    <property type="protein sequence ID" value="QFZ19703.1"/>
    <property type="molecule type" value="Genomic_DNA"/>
</dbReference>
<keyword evidence="2" id="KW-0413">Isomerase</keyword>
<organism evidence="2 3">
    <name type="scientific">Saccharothrix syringae</name>
    <name type="common">Nocardiopsis syringae</name>
    <dbReference type="NCBI Taxonomy" id="103733"/>
    <lineage>
        <taxon>Bacteria</taxon>
        <taxon>Bacillati</taxon>
        <taxon>Actinomycetota</taxon>
        <taxon>Actinomycetes</taxon>
        <taxon>Pseudonocardiales</taxon>
        <taxon>Pseudonocardiaceae</taxon>
        <taxon>Saccharothrix</taxon>
    </lineage>
</organism>
<dbReference type="InterPro" id="IPR013022">
    <property type="entry name" value="Xyl_isomerase-like_TIM-brl"/>
</dbReference>
<evidence type="ECO:0000313" key="2">
    <source>
        <dbReference type="EMBL" id="QFZ19703.1"/>
    </source>
</evidence>
<proteinExistence type="predicted"/>
<keyword evidence="3" id="KW-1185">Reference proteome</keyword>
<gene>
    <name evidence="2" type="ORF">EKG83_21735</name>
</gene>
<feature type="domain" description="Xylose isomerase-like TIM barrel" evidence="1">
    <location>
        <begin position="42"/>
        <end position="295"/>
    </location>
</feature>
<reference evidence="3" key="1">
    <citation type="journal article" date="2021" name="Curr. Microbiol.">
        <title>Complete genome of nocamycin-producing strain Saccharothrix syringae NRRL B-16468 reveals the biosynthetic potential for secondary metabolites.</title>
        <authorList>
            <person name="Mo X."/>
            <person name="Yang S."/>
        </authorList>
    </citation>
    <scope>NUCLEOTIDE SEQUENCE [LARGE SCALE GENOMIC DNA]</scope>
    <source>
        <strain evidence="3">ATCC 51364 / DSM 43886 / JCM 6844 / KCTC 9398 / NBRC 14523 / NRRL B-16468 / INA 2240</strain>
    </source>
</reference>
<dbReference type="GO" id="GO:0016853">
    <property type="term" value="F:isomerase activity"/>
    <property type="evidence" value="ECO:0007669"/>
    <property type="project" value="UniProtKB-KW"/>
</dbReference>
<protein>
    <submittedName>
        <fullName evidence="2">Sugar phosphate isomerase/epimerase</fullName>
    </submittedName>
</protein>
<dbReference type="Gene3D" id="3.20.20.150">
    <property type="entry name" value="Divalent-metal-dependent TIM barrel enzymes"/>
    <property type="match status" value="1"/>
</dbReference>
<dbReference type="PANTHER" id="PTHR12110">
    <property type="entry name" value="HYDROXYPYRUVATE ISOMERASE"/>
    <property type="match status" value="1"/>
</dbReference>
<evidence type="ECO:0000259" key="1">
    <source>
        <dbReference type="Pfam" id="PF01261"/>
    </source>
</evidence>
<dbReference type="Pfam" id="PF01261">
    <property type="entry name" value="AP_endonuc_2"/>
    <property type="match status" value="1"/>
</dbReference>
<evidence type="ECO:0000313" key="3">
    <source>
        <dbReference type="Proteomes" id="UP000325787"/>
    </source>
</evidence>
<dbReference type="RefSeq" id="WP_084716212.1">
    <property type="nucleotide sequence ID" value="NZ_CP034550.1"/>
</dbReference>
<sequence>MGHRFVDRHESDAVLPAGVVSGWRFAVSTLGAPGLPVRDSARLAAEHGCEGLELRVHADEEVRLGLPAAVIGRVRREVAEAGLEVACLAGYAEVCRPGPDGPVVDELRALVDLAASLGAPAVRVFPGGEVFRGAGAGRVLPGAGGGQASRGAGNGRAVDRIAAVLPDLRASGVRLLVETHDSHPTGEAALRLVEPFGEPARVAVLWDAVHPWRAGEPPGRTRAVLGDYLAYFQVKDVAADGPTPVPPGEGAVPLEECGRLLANWSGWVSLEWERAWYPDLAPLPVPLRAAADWCDRWRPGGQVRADRGTTRPVS</sequence>
<dbReference type="AlphaFoldDB" id="A0A5Q0H0Q4"/>
<accession>A0A5Q0H0Q4</accession>
<dbReference type="InterPro" id="IPR036237">
    <property type="entry name" value="Xyl_isomerase-like_sf"/>
</dbReference>
<dbReference type="Proteomes" id="UP000325787">
    <property type="component" value="Chromosome"/>
</dbReference>
<dbReference type="InterPro" id="IPR050312">
    <property type="entry name" value="IolE/XylAMocC-like"/>
</dbReference>
<dbReference type="KEGG" id="ssyi:EKG83_21735"/>
<name>A0A5Q0H0Q4_SACSY</name>
<dbReference type="SUPFAM" id="SSF51658">
    <property type="entry name" value="Xylose isomerase-like"/>
    <property type="match status" value="1"/>
</dbReference>
<dbReference type="OrthoDB" id="9815124at2"/>